<accession>A0A7D9N433</accession>
<evidence type="ECO:0000256" key="4">
    <source>
        <dbReference type="ARBA" id="ARBA00023136"/>
    </source>
</evidence>
<dbReference type="AlphaFoldDB" id="A0A7D9N433"/>
<gene>
    <name evidence="6" type="ORF">T285_00090</name>
</gene>
<proteinExistence type="predicted"/>
<keyword evidence="3 5" id="KW-1133">Transmembrane helix</keyword>
<feature type="transmembrane region" description="Helical" evidence="5">
    <location>
        <begin position="229"/>
        <end position="252"/>
    </location>
</feature>
<dbReference type="PIRSF" id="PIRSF006060">
    <property type="entry name" value="AA_transporter"/>
    <property type="match status" value="1"/>
</dbReference>
<dbReference type="KEGG" id="ljn:T285_00090"/>
<evidence type="ECO:0000256" key="1">
    <source>
        <dbReference type="ARBA" id="ARBA00004141"/>
    </source>
</evidence>
<feature type="transmembrane region" description="Helical" evidence="5">
    <location>
        <begin position="411"/>
        <end position="431"/>
    </location>
</feature>
<evidence type="ECO:0000313" key="7">
    <source>
        <dbReference type="Proteomes" id="UP000018522"/>
    </source>
</evidence>
<feature type="transmembrane region" description="Helical" evidence="5">
    <location>
        <begin position="386"/>
        <end position="405"/>
    </location>
</feature>
<feature type="transmembrane region" description="Helical" evidence="5">
    <location>
        <begin position="352"/>
        <end position="374"/>
    </location>
</feature>
<dbReference type="Pfam" id="PF13520">
    <property type="entry name" value="AA_permease_2"/>
    <property type="match status" value="1"/>
</dbReference>
<dbReference type="PANTHER" id="PTHR11785:SF512">
    <property type="entry name" value="SOBREMESA, ISOFORM B"/>
    <property type="match status" value="1"/>
</dbReference>
<dbReference type="InterPro" id="IPR002293">
    <property type="entry name" value="AA/rel_permease1"/>
</dbReference>
<sequence length="450" mass="48941">MKQQNHLKRSLGFFSAISIVIGTIIGSGIFFKQASVLQSAHNSTLAISAWIFGGVITLAAGLTIAEIGAQMPYTGGLYVYIEKLYGRILGFLAGWMQVIVYGPAIIAAVGGFTGILIANFFNLNDSWRIPLSIGCMLFITIINFLDNKVGAAFSVITTIGKMIPIAAIIIFGIFWGQNNALGQTISDVKQSSGGFGVAVLATLFAYDGWILIANLGGEMKNPQKVLPQAIILGITIVLTIYTLITVGILRFIPADLIERLGEDTTTYLATKAFGNIGGKLLTLGIIISMLGTLNGKIITFPRIVYAMAKRNDLPFSSYLTYLTPKGKSPIVATIFITVLATLMLVLFDPDRLSDLCVFTIYCFYILAFFGIFKLRRENSNRPFSTPLYPLVPIVAILGGLFIVVSELFNDPAGVVLFLGIVAVGLPIFYYLKRKEKTSRNKAIEINENHD</sequence>
<dbReference type="GO" id="GO:0015179">
    <property type="term" value="F:L-amino acid transmembrane transporter activity"/>
    <property type="evidence" value="ECO:0007669"/>
    <property type="project" value="TreeGrafter"/>
</dbReference>
<feature type="transmembrane region" description="Helical" evidence="5">
    <location>
        <begin position="12"/>
        <end position="31"/>
    </location>
</feature>
<feature type="transmembrane region" description="Helical" evidence="5">
    <location>
        <begin position="329"/>
        <end position="346"/>
    </location>
</feature>
<feature type="transmembrane region" description="Helical" evidence="5">
    <location>
        <begin position="152"/>
        <end position="175"/>
    </location>
</feature>
<protein>
    <submittedName>
        <fullName evidence="6">Serine/threonine exchanger SteT</fullName>
    </submittedName>
</protein>
<feature type="transmembrane region" description="Helical" evidence="5">
    <location>
        <begin position="88"/>
        <end position="121"/>
    </location>
</feature>
<name>A0A7D9N433_LACJH</name>
<organism evidence="6 7">
    <name type="scientific">Lactobacillus johnsonii N6.2</name>
    <dbReference type="NCBI Taxonomy" id="1408186"/>
    <lineage>
        <taxon>Bacteria</taxon>
        <taxon>Bacillati</taxon>
        <taxon>Bacillota</taxon>
        <taxon>Bacilli</taxon>
        <taxon>Lactobacillales</taxon>
        <taxon>Lactobacillaceae</taxon>
        <taxon>Lactobacillus</taxon>
    </lineage>
</organism>
<keyword evidence="4 5" id="KW-0472">Membrane</keyword>
<feature type="transmembrane region" description="Helical" evidence="5">
    <location>
        <begin position="127"/>
        <end position="145"/>
    </location>
</feature>
<feature type="transmembrane region" description="Helical" evidence="5">
    <location>
        <begin position="195"/>
        <end position="217"/>
    </location>
</feature>
<evidence type="ECO:0000256" key="5">
    <source>
        <dbReference type="SAM" id="Phobius"/>
    </source>
</evidence>
<dbReference type="RefSeq" id="WP_023599001.1">
    <property type="nucleotide sequence ID" value="NC_022909.1"/>
</dbReference>
<comment type="subcellular location">
    <subcellularLocation>
        <location evidence="1">Membrane</location>
        <topology evidence="1">Multi-pass membrane protein</topology>
    </subcellularLocation>
</comment>
<dbReference type="GeneID" id="83569461"/>
<evidence type="ECO:0000256" key="2">
    <source>
        <dbReference type="ARBA" id="ARBA00022692"/>
    </source>
</evidence>
<keyword evidence="2 5" id="KW-0812">Transmembrane</keyword>
<dbReference type="PANTHER" id="PTHR11785">
    <property type="entry name" value="AMINO ACID TRANSPORTER"/>
    <property type="match status" value="1"/>
</dbReference>
<feature type="transmembrane region" description="Helical" evidence="5">
    <location>
        <begin position="43"/>
        <end position="67"/>
    </location>
</feature>
<dbReference type="GO" id="GO:0016020">
    <property type="term" value="C:membrane"/>
    <property type="evidence" value="ECO:0007669"/>
    <property type="project" value="UniProtKB-SubCell"/>
</dbReference>
<dbReference type="Proteomes" id="UP000018522">
    <property type="component" value="Chromosome"/>
</dbReference>
<dbReference type="EMBL" id="CP006811">
    <property type="protein sequence ID" value="AHA96516.1"/>
    <property type="molecule type" value="Genomic_DNA"/>
</dbReference>
<feature type="transmembrane region" description="Helical" evidence="5">
    <location>
        <begin position="272"/>
        <end position="293"/>
    </location>
</feature>
<reference evidence="6 7" key="1">
    <citation type="journal article" date="2014" name="Genome Announc.">
        <title>Complete Genome Sequences of Lactobacillus johnsonii Strain N6.2 and Lactobacillus reuteri Strain TD1.</title>
        <authorList>
            <person name="Leonard M.T."/>
            <person name="Valladares R.B."/>
            <person name="Ardissone A."/>
            <person name="Gonzalez C.F."/>
            <person name="Lorca G.L."/>
            <person name="Triplett E.W."/>
        </authorList>
    </citation>
    <scope>NUCLEOTIDE SEQUENCE [LARGE SCALE GENOMIC DNA]</scope>
    <source>
        <strain evidence="6 7">N6.2</strain>
    </source>
</reference>
<dbReference type="InterPro" id="IPR050598">
    <property type="entry name" value="AminoAcid_Transporter"/>
</dbReference>
<evidence type="ECO:0000313" key="6">
    <source>
        <dbReference type="EMBL" id="AHA96516.1"/>
    </source>
</evidence>
<dbReference type="Gene3D" id="1.20.1740.10">
    <property type="entry name" value="Amino acid/polyamine transporter I"/>
    <property type="match status" value="1"/>
</dbReference>
<evidence type="ECO:0000256" key="3">
    <source>
        <dbReference type="ARBA" id="ARBA00022989"/>
    </source>
</evidence>